<evidence type="ECO:0000313" key="2">
    <source>
        <dbReference type="EMBL" id="CTQ73257.1"/>
    </source>
</evidence>
<dbReference type="RefSeq" id="WP_055111539.1">
    <property type="nucleotide sequence ID" value="NZ_CXWA01000006.1"/>
</dbReference>
<keyword evidence="1" id="KW-0812">Transmembrane</keyword>
<feature type="transmembrane region" description="Helical" evidence="1">
    <location>
        <begin position="137"/>
        <end position="156"/>
    </location>
</feature>
<dbReference type="Proteomes" id="UP000049983">
    <property type="component" value="Unassembled WGS sequence"/>
</dbReference>
<feature type="transmembrane region" description="Helical" evidence="1">
    <location>
        <begin position="210"/>
        <end position="232"/>
    </location>
</feature>
<accession>A0A0M6ZUP3</accession>
<feature type="transmembrane region" description="Helical" evidence="1">
    <location>
        <begin position="111"/>
        <end position="131"/>
    </location>
</feature>
<organism evidence="2 3">
    <name type="scientific">Roseibium album</name>
    <dbReference type="NCBI Taxonomy" id="311410"/>
    <lineage>
        <taxon>Bacteria</taxon>
        <taxon>Pseudomonadati</taxon>
        <taxon>Pseudomonadota</taxon>
        <taxon>Alphaproteobacteria</taxon>
        <taxon>Hyphomicrobiales</taxon>
        <taxon>Stappiaceae</taxon>
        <taxon>Roseibium</taxon>
    </lineage>
</organism>
<feature type="transmembrane region" description="Helical" evidence="1">
    <location>
        <begin position="12"/>
        <end position="29"/>
    </location>
</feature>
<dbReference type="AlphaFoldDB" id="A0A0M6ZUP3"/>
<sequence length="245" mass="26377">MFSTFLEFYVRAFATLLPVLAVIAVAIAAQRAKLSLLKTAIALSVLGIVLGLWYALAARAGELGLLMPPQTPTGIPYVLIFLFGGAGLLVLLGSATHAGRRIAESADQREMIAFQVPRVMGFVFLVGWAFGEIPWQFALPAGVGDIWAGIAGWQAFKALEQGRANANALVWRANIIGLSDFAIAVLTGVLTSEGFLHVMALEEPNIINNYPLVLFPAFFVPIFLAAHVFSILQLRRAARQKTVTA</sequence>
<gene>
    <name evidence="2" type="ORF">LA5096_03587</name>
</gene>
<keyword evidence="3" id="KW-1185">Reference proteome</keyword>
<keyword evidence="1" id="KW-1133">Transmembrane helix</keyword>
<proteinExistence type="predicted"/>
<feature type="transmembrane region" description="Helical" evidence="1">
    <location>
        <begin position="168"/>
        <end position="190"/>
    </location>
</feature>
<dbReference type="GeneID" id="97670925"/>
<name>A0A0M6ZUP3_9HYPH</name>
<feature type="transmembrane region" description="Helical" evidence="1">
    <location>
        <begin position="36"/>
        <end position="55"/>
    </location>
</feature>
<protein>
    <submittedName>
        <fullName evidence="2">Uncharacterized protein</fullName>
    </submittedName>
</protein>
<evidence type="ECO:0000313" key="3">
    <source>
        <dbReference type="Proteomes" id="UP000049983"/>
    </source>
</evidence>
<dbReference type="EMBL" id="CXWC01000011">
    <property type="protein sequence ID" value="CTQ73257.1"/>
    <property type="molecule type" value="Genomic_DNA"/>
</dbReference>
<dbReference type="STRING" id="311410.LA5095_00447"/>
<evidence type="ECO:0000256" key="1">
    <source>
        <dbReference type="SAM" id="Phobius"/>
    </source>
</evidence>
<feature type="transmembrane region" description="Helical" evidence="1">
    <location>
        <begin position="75"/>
        <end position="99"/>
    </location>
</feature>
<keyword evidence="1" id="KW-0472">Membrane</keyword>
<reference evidence="3" key="1">
    <citation type="submission" date="2015-07" db="EMBL/GenBank/DDBJ databases">
        <authorList>
            <person name="Rodrigo-Torres Lidia"/>
            <person name="Arahal R.David."/>
        </authorList>
    </citation>
    <scope>NUCLEOTIDE SEQUENCE [LARGE SCALE GENOMIC DNA]</scope>
    <source>
        <strain evidence="3">CECT 5096</strain>
    </source>
</reference>
<dbReference type="OrthoDB" id="8218084at2"/>